<comment type="caution">
    <text evidence="2">The sequence shown here is derived from an EMBL/GenBank/DDBJ whole genome shotgun (WGS) entry which is preliminary data.</text>
</comment>
<name>A0A8J5HZ01_ZINOF</name>
<dbReference type="EMBL" id="JACMSC010000002">
    <property type="protein sequence ID" value="KAG6532445.1"/>
    <property type="molecule type" value="Genomic_DNA"/>
</dbReference>
<proteinExistence type="predicted"/>
<sequence>MLRSNSVLILELAYTSETERKHIEVALTRKSLQRSASYMFSGVDVHHELNQEMKQGLAGIFSPCHLMCVLEFDSGSGYRSENTKPKCFVASSVMQLRTKEPSVSKRQLGSFFINEEADSLPDGVVCPIASDTFATDSLYKELKREVEILKACGALLQTPVEIRKASGKVTLQDPDKLEGTSSSYILRFSGISKKILWDEKHEISSIPLQVQNNDGISHESSCLLDNQQSPQHNDSLLPSVNSSSSVLLEGVHEYCTELVVETHTPDTSPSKHESHLQLFSSKVSPFATPFRVTDEMETPATIYPSNLEHIRTGKGPRIRNQYVYPVPIVENHSQWKVLNEDFPELFQSHYSFNPDAGEKEQQMSASQPEGSELSLRTRFSSPRSEKQKDEVVYTDKYTTGKILSTLETPSSNTDMKLVSPQYSEVVASLSRWLKPPMTRDDSHNKKSSTAKSSDDSRPILGMVAVHWKDDEPEHTLYKRWDGNGIPNSTNKYKEDQRVNWHSTPFAERLEKALSDESFVSQRSYTVGYSSVTMVLMFHTSGAVQFLV</sequence>
<evidence type="ECO:0000313" key="2">
    <source>
        <dbReference type="EMBL" id="KAG6532445.1"/>
    </source>
</evidence>
<accession>A0A8J5HZ01</accession>
<evidence type="ECO:0000313" key="3">
    <source>
        <dbReference type="Proteomes" id="UP000734854"/>
    </source>
</evidence>
<dbReference type="PANTHER" id="PTHR33318:SF7">
    <property type="entry name" value="PROTEIN JASON"/>
    <property type="match status" value="1"/>
</dbReference>
<keyword evidence="3" id="KW-1185">Reference proteome</keyword>
<protein>
    <submittedName>
        <fullName evidence="2">Uncharacterized protein</fullName>
    </submittedName>
</protein>
<dbReference type="InterPro" id="IPR039300">
    <property type="entry name" value="JASON"/>
</dbReference>
<feature type="region of interest" description="Disordered" evidence="1">
    <location>
        <begin position="352"/>
        <end position="389"/>
    </location>
</feature>
<evidence type="ECO:0000256" key="1">
    <source>
        <dbReference type="SAM" id="MobiDB-lite"/>
    </source>
</evidence>
<gene>
    <name evidence="2" type="ORF">ZIOFF_006289</name>
</gene>
<organism evidence="2 3">
    <name type="scientific">Zingiber officinale</name>
    <name type="common">Ginger</name>
    <name type="synonym">Amomum zingiber</name>
    <dbReference type="NCBI Taxonomy" id="94328"/>
    <lineage>
        <taxon>Eukaryota</taxon>
        <taxon>Viridiplantae</taxon>
        <taxon>Streptophyta</taxon>
        <taxon>Embryophyta</taxon>
        <taxon>Tracheophyta</taxon>
        <taxon>Spermatophyta</taxon>
        <taxon>Magnoliopsida</taxon>
        <taxon>Liliopsida</taxon>
        <taxon>Zingiberales</taxon>
        <taxon>Zingiberaceae</taxon>
        <taxon>Zingiber</taxon>
    </lineage>
</organism>
<dbReference type="GO" id="GO:0007142">
    <property type="term" value="P:male meiosis II"/>
    <property type="evidence" value="ECO:0007669"/>
    <property type="project" value="InterPro"/>
</dbReference>
<feature type="region of interest" description="Disordered" evidence="1">
    <location>
        <begin position="433"/>
        <end position="456"/>
    </location>
</feature>
<dbReference type="AlphaFoldDB" id="A0A8J5HZ01"/>
<reference evidence="2 3" key="1">
    <citation type="submission" date="2020-08" db="EMBL/GenBank/DDBJ databases">
        <title>Plant Genome Project.</title>
        <authorList>
            <person name="Zhang R.-G."/>
        </authorList>
    </citation>
    <scope>NUCLEOTIDE SEQUENCE [LARGE SCALE GENOMIC DNA]</scope>
    <source>
        <tissue evidence="2">Rhizome</tissue>
    </source>
</reference>
<dbReference type="PANTHER" id="PTHR33318">
    <property type="entry name" value="ASPARTYL/GLUTAMYL-TRNA(ASN/GLN) AMIDOTRANSFERASE SUBUNIT"/>
    <property type="match status" value="1"/>
</dbReference>
<dbReference type="Proteomes" id="UP000734854">
    <property type="component" value="Unassembled WGS sequence"/>
</dbReference>